<geneLocation type="plasmid" evidence="3 4">
    <name>unnamed3</name>
</geneLocation>
<dbReference type="Proteomes" id="UP000505377">
    <property type="component" value="Plasmid unnamed3"/>
</dbReference>
<feature type="region of interest" description="Disordered" evidence="1">
    <location>
        <begin position="88"/>
        <end position="113"/>
    </location>
</feature>
<dbReference type="InterPro" id="IPR057630">
    <property type="entry name" value="Terminase_6"/>
</dbReference>
<dbReference type="RefSeq" id="WP_172170114.1">
    <property type="nucleotide sequence ID" value="NZ_CP053567.1"/>
</dbReference>
<dbReference type="AlphaFoldDB" id="A0A6M6JW49"/>
<dbReference type="Pfam" id="PF23931">
    <property type="entry name" value="Terminase_6"/>
    <property type="match status" value="1"/>
</dbReference>
<evidence type="ECO:0000256" key="1">
    <source>
        <dbReference type="SAM" id="MobiDB-lite"/>
    </source>
</evidence>
<keyword evidence="3" id="KW-0614">Plasmid</keyword>
<organism evidence="3 4">
    <name type="scientific">Pseudonocardia broussonetiae</name>
    <dbReference type="NCBI Taxonomy" id="2736640"/>
    <lineage>
        <taxon>Bacteria</taxon>
        <taxon>Bacillati</taxon>
        <taxon>Actinomycetota</taxon>
        <taxon>Actinomycetes</taxon>
        <taxon>Pseudonocardiales</taxon>
        <taxon>Pseudonocardiaceae</taxon>
        <taxon>Pseudonocardia</taxon>
    </lineage>
</organism>
<proteinExistence type="predicted"/>
<gene>
    <name evidence="3" type="ORF">HOP40_35180</name>
</gene>
<feature type="domain" description="Terminase small subunit actinomycetes phage-type" evidence="2">
    <location>
        <begin position="14"/>
        <end position="111"/>
    </location>
</feature>
<dbReference type="EMBL" id="CP053567">
    <property type="protein sequence ID" value="QJY51226.1"/>
    <property type="molecule type" value="Genomic_DNA"/>
</dbReference>
<dbReference type="KEGG" id="pbro:HOP40_35180"/>
<sequence length="113" mass="11703">MTAQVRATIGHLKLQPEDAAMSALALQYAETIDGAAALAEEAAGLPYDPDTVVMVSRLKQRVEAHVVMVDLGPKLQAALDALGATPKSRMLAGKPAPAAGKSRLTQLREGAAS</sequence>
<protein>
    <recommendedName>
        <fullName evidence="2">Terminase small subunit actinomycetes phage-type domain-containing protein</fullName>
    </recommendedName>
</protein>
<evidence type="ECO:0000313" key="3">
    <source>
        <dbReference type="EMBL" id="QJY51226.1"/>
    </source>
</evidence>
<evidence type="ECO:0000259" key="2">
    <source>
        <dbReference type="Pfam" id="PF23931"/>
    </source>
</evidence>
<keyword evidence="4" id="KW-1185">Reference proteome</keyword>
<name>A0A6M6JW49_9PSEU</name>
<accession>A0A6M6JW49</accession>
<evidence type="ECO:0000313" key="4">
    <source>
        <dbReference type="Proteomes" id="UP000505377"/>
    </source>
</evidence>
<reference evidence="3 4" key="1">
    <citation type="submission" date="2020-05" db="EMBL/GenBank/DDBJ databases">
        <authorList>
            <person name="Mo P."/>
        </authorList>
    </citation>
    <scope>NUCLEOTIDE SEQUENCE [LARGE SCALE GENOMIC DNA]</scope>
    <source>
        <strain evidence="3 4">Gen01</strain>
        <plasmid evidence="3 4">unnamed3</plasmid>
    </source>
</reference>